<sequence>MEYFVRSFTTQRMFKPEVNNTSDNFIVLTSDNWNDFGYETCFSIDLFQQNEFKEIGNIRILHVDKEKTRYVIPKEFSSLSKEYVSLGMDQEFYISLIDVLGKEEALSVLNDLNDIAISGLENNPNFDIDSEGIQQSFFRSSDGRYLYREVSNTYFENQQSSDWDYKFTFEFEVDEDEYTPIDIDFLKYDKLPNRLFALIGKNGVGKTRFLNELSKALYDSSNPDNKSRFYSNEIPAYHKIIAISFSVFDHFFKGEYEERNRNVETKQANYTYIGLHKIDNTVYTSEELVDINISTFKQLISKNRNERFVELLNMSNILSKEFKNKDIDDAFFKENYSSGQKIFISMLCRLLLEIEDGSLIFLDEPELFLHPNAIASLMNIFSDILTEYQSYAILCTHSPILVQEIPSRYVRNLSLVGGDLIQTEIAIETFGANVSDIIKDVYNVKEHESLYKTTLIKLAKEMSEKEIEALFNDELSLKARMFLSSLFVGGE</sequence>
<evidence type="ECO:0000313" key="2">
    <source>
        <dbReference type="EMBL" id="AQY51542.1"/>
    </source>
</evidence>
<dbReference type="PANTHER" id="PTHR43581">
    <property type="entry name" value="ATP/GTP PHOSPHATASE"/>
    <property type="match status" value="1"/>
</dbReference>
<dbReference type="SMART" id="SM00382">
    <property type="entry name" value="AAA"/>
    <property type="match status" value="1"/>
</dbReference>
<dbReference type="InterPro" id="IPR003593">
    <property type="entry name" value="AAA+_ATPase"/>
</dbReference>
<proteinExistence type="predicted"/>
<reference evidence="3" key="1">
    <citation type="submission" date="2015-03" db="EMBL/GenBank/DDBJ databases">
        <authorList>
            <person name="Ferrari E."/>
            <person name="Walter M.C."/>
            <person name="Huptas C."/>
            <person name="Scherer S."/>
            <person name="Mueller-Herbst S."/>
        </authorList>
    </citation>
    <scope>NUCLEOTIDE SEQUENCE [LARGE SCALE GENOMIC DNA]</scope>
    <source>
        <strain evidence="3">LWP01</strain>
    </source>
</reference>
<dbReference type="PANTHER" id="PTHR43581:SF2">
    <property type="entry name" value="EXCINUCLEASE ATPASE SUBUNIT"/>
    <property type="match status" value="1"/>
</dbReference>
<dbReference type="RefSeq" id="WP_118907622.1">
    <property type="nucleotide sequence ID" value="NZ_CP011102.1"/>
</dbReference>
<name>A0A1S7FVZ0_9LIST</name>
<dbReference type="KEGG" id="lwi:UE46_11190"/>
<dbReference type="AlphaFoldDB" id="A0A1S7FVZ0"/>
<dbReference type="InterPro" id="IPR003959">
    <property type="entry name" value="ATPase_AAA_core"/>
</dbReference>
<dbReference type="EMBL" id="CP011102">
    <property type="protein sequence ID" value="AQY51542.1"/>
    <property type="molecule type" value="Genomic_DNA"/>
</dbReference>
<dbReference type="GO" id="GO:0016887">
    <property type="term" value="F:ATP hydrolysis activity"/>
    <property type="evidence" value="ECO:0007669"/>
    <property type="project" value="InterPro"/>
</dbReference>
<gene>
    <name evidence="2" type="ORF">UE46_11190</name>
</gene>
<feature type="domain" description="AAA+ ATPase" evidence="1">
    <location>
        <begin position="192"/>
        <end position="420"/>
    </location>
</feature>
<dbReference type="Gene3D" id="3.40.50.300">
    <property type="entry name" value="P-loop containing nucleotide triphosphate hydrolases"/>
    <property type="match status" value="1"/>
</dbReference>
<evidence type="ECO:0000313" key="3">
    <source>
        <dbReference type="Proteomes" id="UP000223060"/>
    </source>
</evidence>
<dbReference type="GO" id="GO:0005524">
    <property type="term" value="F:ATP binding"/>
    <property type="evidence" value="ECO:0007669"/>
    <property type="project" value="InterPro"/>
</dbReference>
<keyword evidence="3" id="KW-1185">Reference proteome</keyword>
<dbReference type="InterPro" id="IPR027417">
    <property type="entry name" value="P-loop_NTPase"/>
</dbReference>
<accession>A0A1S7FVZ0</accession>
<dbReference type="InterPro" id="IPR051396">
    <property type="entry name" value="Bact_Antivir_Def_Nuclease"/>
</dbReference>
<dbReference type="Proteomes" id="UP000223060">
    <property type="component" value="Chromosome"/>
</dbReference>
<organism evidence="2 3">
    <name type="scientific">Listeria weihenstephanensis</name>
    <dbReference type="NCBI Taxonomy" id="1006155"/>
    <lineage>
        <taxon>Bacteria</taxon>
        <taxon>Bacillati</taxon>
        <taxon>Bacillota</taxon>
        <taxon>Bacilli</taxon>
        <taxon>Bacillales</taxon>
        <taxon>Listeriaceae</taxon>
        <taxon>Listeria</taxon>
    </lineage>
</organism>
<protein>
    <recommendedName>
        <fullName evidence="1">AAA+ ATPase domain-containing protein</fullName>
    </recommendedName>
</protein>
<dbReference type="Pfam" id="PF13304">
    <property type="entry name" value="AAA_21"/>
    <property type="match status" value="1"/>
</dbReference>
<evidence type="ECO:0000259" key="1">
    <source>
        <dbReference type="SMART" id="SM00382"/>
    </source>
</evidence>
<dbReference type="SUPFAM" id="SSF52540">
    <property type="entry name" value="P-loop containing nucleoside triphosphate hydrolases"/>
    <property type="match status" value="1"/>
</dbReference>